<comment type="subunit">
    <text evidence="8">Homodimer.</text>
</comment>
<comment type="pathway">
    <text evidence="8">Purine metabolism; 7-cyano-7-deazaguanine biosynthesis.</text>
</comment>
<evidence type="ECO:0000256" key="3">
    <source>
        <dbReference type="ARBA" id="ARBA00022723"/>
    </source>
</evidence>
<dbReference type="UniPathway" id="UPA00391"/>
<dbReference type="GO" id="GO:0000287">
    <property type="term" value="F:magnesium ion binding"/>
    <property type="evidence" value="ECO:0007669"/>
    <property type="project" value="UniProtKB-UniRule"/>
</dbReference>
<dbReference type="GO" id="GO:0051539">
    <property type="term" value="F:4 iron, 4 sulfur cluster binding"/>
    <property type="evidence" value="ECO:0007669"/>
    <property type="project" value="UniProtKB-UniRule"/>
</dbReference>
<evidence type="ECO:0000256" key="5">
    <source>
        <dbReference type="ARBA" id="ARBA00023004"/>
    </source>
</evidence>
<name>A0A2D3W734_9BACT</name>
<dbReference type="InterPro" id="IPR024924">
    <property type="entry name" value="7-CO-7-deazaguanine_synth-like"/>
</dbReference>
<comment type="similarity">
    <text evidence="8">Belongs to the radical SAM superfamily. 7-carboxy-7-deazaguanine synthase family.</text>
</comment>
<dbReference type="InterPro" id="IPR058240">
    <property type="entry name" value="rSAM_sf"/>
</dbReference>
<dbReference type="SFLD" id="SFLDS00029">
    <property type="entry name" value="Radical_SAM"/>
    <property type="match status" value="1"/>
</dbReference>
<dbReference type="PANTHER" id="PTHR42836:SF1">
    <property type="entry name" value="7-CARBOXY-7-DEAZAGUANINE SYNTHASE"/>
    <property type="match status" value="1"/>
</dbReference>
<proteinExistence type="inferred from homology"/>
<sequence length="192" mass="21675">MLNVVEIFYSIQGEGAQVGVPCVFIRLHGCNLACSFCDEELHKGAYERLTFEAVLERIAAYPSKNVIITGGEPSLYDLRDFIAVLHSHMYRVGVETNGYNFAHIADADWITYSPKDWDAIALSGYDEIKFVVDKDASVEKIAAFQSDKAMFIQPQNKPHAPDMSNVRFCLEFVMQHPQFTFSAQLHKFLGVE</sequence>
<dbReference type="HAMAP" id="MF_00917">
    <property type="entry name" value="QueE"/>
    <property type="match status" value="1"/>
</dbReference>
<feature type="binding site" evidence="8">
    <location>
        <position position="69"/>
    </location>
    <ligand>
        <name>substrate</name>
    </ligand>
</feature>
<comment type="cofactor">
    <cofactor evidence="8">
        <name>S-adenosyl-L-methionine</name>
        <dbReference type="ChEBI" id="CHEBI:59789"/>
    </cofactor>
    <text evidence="8">Binds 1 S-adenosyl-L-methionine per subunit.</text>
</comment>
<feature type="binding site" evidence="8">
    <location>
        <begin position="113"/>
        <end position="115"/>
    </location>
    <ligand>
        <name>S-adenosyl-L-methionine</name>
        <dbReference type="ChEBI" id="CHEBI:59789"/>
    </ligand>
</feature>
<evidence type="ECO:0000259" key="9">
    <source>
        <dbReference type="PROSITE" id="PS51918"/>
    </source>
</evidence>
<dbReference type="CDD" id="cd01335">
    <property type="entry name" value="Radical_SAM"/>
    <property type="match status" value="1"/>
</dbReference>
<keyword evidence="6 8" id="KW-0411">Iron-sulfur</keyword>
<dbReference type="Gene3D" id="3.20.20.70">
    <property type="entry name" value="Aldolase class I"/>
    <property type="match status" value="1"/>
</dbReference>
<evidence type="ECO:0000313" key="10">
    <source>
        <dbReference type="EMBL" id="DAB35695.1"/>
    </source>
</evidence>
<dbReference type="EMBL" id="DLUG01000225">
    <property type="protein sequence ID" value="DAB35695.1"/>
    <property type="molecule type" value="Genomic_DNA"/>
</dbReference>
<evidence type="ECO:0000256" key="8">
    <source>
        <dbReference type="HAMAP-Rule" id="MF_00917"/>
    </source>
</evidence>
<dbReference type="RefSeq" id="WP_039673372.1">
    <property type="nucleotide sequence ID" value="NZ_AP014724.1"/>
</dbReference>
<dbReference type="GO" id="GO:1904047">
    <property type="term" value="F:S-adenosyl-L-methionine binding"/>
    <property type="evidence" value="ECO:0007669"/>
    <property type="project" value="UniProtKB-UniRule"/>
</dbReference>
<gene>
    <name evidence="8" type="primary">queE</name>
    <name evidence="10" type="ORF">CFH80_08785</name>
</gene>
<accession>A0A2D3W734</accession>
<reference evidence="10 11" key="1">
    <citation type="journal article" date="2017" name="Front. Microbiol.">
        <title>Comparative Genomic Analysis of the Class Epsilonproteobacteria and Proposed Reclassification to Epsilonbacteraeota (phyl. nov.).</title>
        <authorList>
            <person name="Waite D.W."/>
            <person name="Vanwonterghem I."/>
            <person name="Rinke C."/>
            <person name="Parks D.H."/>
            <person name="Zhang Y."/>
            <person name="Takai K."/>
            <person name="Sievert S.M."/>
            <person name="Simon J."/>
            <person name="Campbell B.J."/>
            <person name="Hanson T.E."/>
            <person name="Woyke T."/>
            <person name="Klotz M.G."/>
            <person name="Hugenholtz P."/>
        </authorList>
    </citation>
    <scope>NUCLEOTIDE SEQUENCE [LARGE SCALE GENOMIC DNA]</scope>
    <source>
        <strain evidence="10">UBA11420</strain>
    </source>
</reference>
<dbReference type="InterPro" id="IPR007197">
    <property type="entry name" value="rSAM"/>
</dbReference>
<dbReference type="GO" id="GO:0008616">
    <property type="term" value="P:tRNA queuosine(34) biosynthetic process"/>
    <property type="evidence" value="ECO:0007669"/>
    <property type="project" value="UniProtKB-UniRule"/>
</dbReference>
<dbReference type="EC" id="4.3.99.3" evidence="8"/>
<dbReference type="GO" id="GO:0016840">
    <property type="term" value="F:carbon-nitrogen lyase activity"/>
    <property type="evidence" value="ECO:0007669"/>
    <property type="project" value="UniProtKB-UniRule"/>
</dbReference>
<dbReference type="AlphaFoldDB" id="A0A2D3W734"/>
<comment type="catalytic activity">
    <reaction evidence="8">
        <text>6-carboxy-5,6,7,8-tetrahydropterin + H(+) = 7-carboxy-7-carbaguanine + NH4(+)</text>
        <dbReference type="Rhea" id="RHEA:27974"/>
        <dbReference type="ChEBI" id="CHEBI:15378"/>
        <dbReference type="ChEBI" id="CHEBI:28938"/>
        <dbReference type="ChEBI" id="CHEBI:61032"/>
        <dbReference type="ChEBI" id="CHEBI:61036"/>
        <dbReference type="EC" id="4.3.99.3"/>
    </reaction>
</comment>
<keyword evidence="7 8" id="KW-0456">Lyase</keyword>
<comment type="caution">
    <text evidence="8">Lacks conserved residue(s) required for the propagation of feature annotation.</text>
</comment>
<comment type="cofactor">
    <cofactor evidence="8">
        <name>Mg(2+)</name>
        <dbReference type="ChEBI" id="CHEBI:18420"/>
    </cofactor>
</comment>
<keyword evidence="4 8" id="KW-0460">Magnesium</keyword>
<keyword evidence="5 8" id="KW-0408">Iron</keyword>
<keyword evidence="2 8" id="KW-0949">S-adenosyl-L-methionine</keyword>
<organism evidence="10 11">
    <name type="scientific">Sulfurospirillum cavolei</name>
    <dbReference type="NCBI Taxonomy" id="366522"/>
    <lineage>
        <taxon>Bacteria</taxon>
        <taxon>Pseudomonadati</taxon>
        <taxon>Campylobacterota</taxon>
        <taxon>Epsilonproteobacteria</taxon>
        <taxon>Campylobacterales</taxon>
        <taxon>Sulfurospirillaceae</taxon>
        <taxon>Sulfurospirillum</taxon>
    </lineage>
</organism>
<dbReference type="PROSITE" id="PS51918">
    <property type="entry name" value="RADICAL_SAM"/>
    <property type="match status" value="1"/>
</dbReference>
<feature type="binding site" evidence="8">
    <location>
        <begin position="11"/>
        <end position="13"/>
    </location>
    <ligand>
        <name>substrate</name>
    </ligand>
</feature>
<dbReference type="InterPro" id="IPR013785">
    <property type="entry name" value="Aldolase_TIM"/>
</dbReference>
<evidence type="ECO:0000256" key="2">
    <source>
        <dbReference type="ARBA" id="ARBA00022691"/>
    </source>
</evidence>
<feature type="binding site" evidence="8">
    <location>
        <position position="71"/>
    </location>
    <ligand>
        <name>S-adenosyl-L-methionine</name>
        <dbReference type="ChEBI" id="CHEBI:59789"/>
    </ligand>
</feature>
<comment type="caution">
    <text evidence="10">The sequence shown here is derived from an EMBL/GenBank/DDBJ whole genome shotgun (WGS) entry which is preliminary data.</text>
</comment>
<dbReference type="PIRSF" id="PIRSF000370">
    <property type="entry name" value="QueE"/>
    <property type="match status" value="1"/>
</dbReference>
<dbReference type="Proteomes" id="UP000231638">
    <property type="component" value="Unassembled WGS sequence"/>
</dbReference>
<protein>
    <recommendedName>
        <fullName evidence="8">7-carboxy-7-deazaguanine synthase</fullName>
        <shortName evidence="8">CDG synthase</shortName>
        <ecNumber evidence="8">4.3.99.3</ecNumber>
    </recommendedName>
    <alternativeName>
        <fullName evidence="8">Queuosine biosynthesis protein QueE</fullName>
    </alternativeName>
</protein>
<evidence type="ECO:0000256" key="6">
    <source>
        <dbReference type="ARBA" id="ARBA00023014"/>
    </source>
</evidence>
<feature type="domain" description="Radical SAM core" evidence="9">
    <location>
        <begin position="17"/>
        <end position="192"/>
    </location>
</feature>
<comment type="cofactor">
    <cofactor evidence="8">
        <name>[4Fe-4S] cluster</name>
        <dbReference type="ChEBI" id="CHEBI:49883"/>
    </cofactor>
    <text evidence="8">Binds 1 [4Fe-4S] cluster. The cluster is coordinated with 3 cysteines and an exchangeable S-adenosyl-L-methionine.</text>
</comment>
<dbReference type="PANTHER" id="PTHR42836">
    <property type="entry name" value="7-CARBOXY-7-DEAZAGUANINE SYNTHASE"/>
    <property type="match status" value="1"/>
</dbReference>
<keyword evidence="1 8" id="KW-0004">4Fe-4S</keyword>
<keyword evidence="8" id="KW-0671">Queuosine biosynthesis</keyword>
<dbReference type="STRING" id="366522.GCA_001548055_00532"/>
<feature type="binding site" evidence="8">
    <location>
        <position position="30"/>
    </location>
    <ligand>
        <name>[4Fe-4S] cluster</name>
        <dbReference type="ChEBI" id="CHEBI:49883"/>
        <note>4Fe-4S-S-AdoMet</note>
    </ligand>
</feature>
<dbReference type="Pfam" id="PF04055">
    <property type="entry name" value="Radical_SAM"/>
    <property type="match status" value="1"/>
</dbReference>
<feature type="binding site" evidence="8">
    <location>
        <position position="26"/>
    </location>
    <ligand>
        <name>substrate</name>
    </ligand>
</feature>
<comment type="function">
    <text evidence="8">Catalyzes the complex heterocyclic radical-mediated conversion of 6-carboxy-5,6,7,8-tetrahydropterin (CPH4) to 7-carboxy-7-deazaguanine (CDG), a step common to the biosynthetic pathways of all 7-deazapurine-containing compounds.</text>
</comment>
<evidence type="ECO:0000256" key="4">
    <source>
        <dbReference type="ARBA" id="ARBA00022842"/>
    </source>
</evidence>
<dbReference type="SUPFAM" id="SSF102114">
    <property type="entry name" value="Radical SAM enzymes"/>
    <property type="match status" value="1"/>
</dbReference>
<evidence type="ECO:0000256" key="7">
    <source>
        <dbReference type="ARBA" id="ARBA00023239"/>
    </source>
</evidence>
<keyword evidence="3 8" id="KW-0479">Metal-binding</keyword>
<evidence type="ECO:0000313" key="11">
    <source>
        <dbReference type="Proteomes" id="UP000231638"/>
    </source>
</evidence>
<feature type="binding site" evidence="8">
    <location>
        <position position="34"/>
    </location>
    <ligand>
        <name>[4Fe-4S] cluster</name>
        <dbReference type="ChEBI" id="CHEBI:49883"/>
        <note>4Fe-4S-S-AdoMet</note>
    </ligand>
</feature>
<feature type="binding site" evidence="8">
    <location>
        <position position="37"/>
    </location>
    <ligand>
        <name>[4Fe-4S] cluster</name>
        <dbReference type="ChEBI" id="CHEBI:49883"/>
        <note>4Fe-4S-S-AdoMet</note>
    </ligand>
</feature>
<evidence type="ECO:0000256" key="1">
    <source>
        <dbReference type="ARBA" id="ARBA00022485"/>
    </source>
</evidence>
<feature type="binding site" evidence="8">
    <location>
        <begin position="36"/>
        <end position="38"/>
    </location>
    <ligand>
        <name>S-adenosyl-L-methionine</name>
        <dbReference type="ChEBI" id="CHEBI:59789"/>
    </ligand>
</feature>